<organism evidence="3 4">
    <name type="scientific">Buddleja alternifolia</name>
    <dbReference type="NCBI Taxonomy" id="168488"/>
    <lineage>
        <taxon>Eukaryota</taxon>
        <taxon>Viridiplantae</taxon>
        <taxon>Streptophyta</taxon>
        <taxon>Embryophyta</taxon>
        <taxon>Tracheophyta</taxon>
        <taxon>Spermatophyta</taxon>
        <taxon>Magnoliopsida</taxon>
        <taxon>eudicotyledons</taxon>
        <taxon>Gunneridae</taxon>
        <taxon>Pentapetalae</taxon>
        <taxon>asterids</taxon>
        <taxon>lamiids</taxon>
        <taxon>Lamiales</taxon>
        <taxon>Scrophulariaceae</taxon>
        <taxon>Buddlejeae</taxon>
        <taxon>Buddleja</taxon>
    </lineage>
</organism>
<feature type="domain" description="DUF4378" evidence="2">
    <location>
        <begin position="58"/>
        <end position="220"/>
    </location>
</feature>
<proteinExistence type="predicted"/>
<dbReference type="EMBL" id="WHWC01000006">
    <property type="protein sequence ID" value="KAG8381409.1"/>
    <property type="molecule type" value="Genomic_DNA"/>
</dbReference>
<feature type="region of interest" description="Disordered" evidence="1">
    <location>
        <begin position="1"/>
        <end position="31"/>
    </location>
</feature>
<feature type="compositionally biased region" description="Low complexity" evidence="1">
    <location>
        <begin position="20"/>
        <end position="31"/>
    </location>
</feature>
<evidence type="ECO:0000313" key="3">
    <source>
        <dbReference type="EMBL" id="KAG8381409.1"/>
    </source>
</evidence>
<sequence length="245" mass="27311">MQPQAQVSDALSSKRSTQLSSNPSHSYNNPHKIFTLPPDNTNGCATPTHGGAAAAYGNYIQKILKRTGIIENVTVFTSIKWHTPSHPIDPSVFYYLELFHPSATTSAAVHGGRNPTLSHRCNRRLIFQLVDELLAEILKPHFNFKPRVSPVTEKNDFPLFDQLCEKIDSFPAADCRVLEDIDSLIDTDLCKYRLNGFFEEEWESIVCEIEGGIMEALLSETAAAAVAVGGRTTEEYRQRLTGVTW</sequence>
<accession>A0AAV6XMF1</accession>
<comment type="caution">
    <text evidence="3">The sequence shown here is derived from an EMBL/GenBank/DDBJ whole genome shotgun (WGS) entry which is preliminary data.</text>
</comment>
<evidence type="ECO:0000256" key="1">
    <source>
        <dbReference type="SAM" id="MobiDB-lite"/>
    </source>
</evidence>
<dbReference type="InterPro" id="IPR025486">
    <property type="entry name" value="DUF4378"/>
</dbReference>
<reference evidence="3" key="1">
    <citation type="submission" date="2019-10" db="EMBL/GenBank/DDBJ databases">
        <authorList>
            <person name="Zhang R."/>
            <person name="Pan Y."/>
            <person name="Wang J."/>
            <person name="Ma R."/>
            <person name="Yu S."/>
        </authorList>
    </citation>
    <scope>NUCLEOTIDE SEQUENCE</scope>
    <source>
        <strain evidence="3">LA-IB0</strain>
        <tissue evidence="3">Leaf</tissue>
    </source>
</reference>
<evidence type="ECO:0000313" key="4">
    <source>
        <dbReference type="Proteomes" id="UP000826271"/>
    </source>
</evidence>
<dbReference type="AlphaFoldDB" id="A0AAV6XMF1"/>
<dbReference type="PANTHER" id="PTHR37751:SF1">
    <property type="entry name" value="LOW PROTEIN: M-PHASE INDUCER PHOSPHATASE-LIKE PROTEIN"/>
    <property type="match status" value="1"/>
</dbReference>
<dbReference type="Pfam" id="PF14309">
    <property type="entry name" value="DUF4378"/>
    <property type="match status" value="1"/>
</dbReference>
<evidence type="ECO:0000259" key="2">
    <source>
        <dbReference type="Pfam" id="PF14309"/>
    </source>
</evidence>
<dbReference type="PANTHER" id="PTHR37751">
    <property type="entry name" value="LOW PROTEIN: M-PHASE INDUCER PHOSPHATASE-LIKE PROTEIN"/>
    <property type="match status" value="1"/>
</dbReference>
<dbReference type="Proteomes" id="UP000826271">
    <property type="component" value="Unassembled WGS sequence"/>
</dbReference>
<feature type="compositionally biased region" description="Polar residues" evidence="1">
    <location>
        <begin position="1"/>
        <end position="19"/>
    </location>
</feature>
<name>A0AAV6XMF1_9LAMI</name>
<protein>
    <recommendedName>
        <fullName evidence="2">DUF4378 domain-containing protein</fullName>
    </recommendedName>
</protein>
<gene>
    <name evidence="3" type="ORF">BUALT_Bualt06G0119100</name>
</gene>
<keyword evidence="4" id="KW-1185">Reference proteome</keyword>